<dbReference type="GO" id="GO:0003677">
    <property type="term" value="F:DNA binding"/>
    <property type="evidence" value="ECO:0007669"/>
    <property type="project" value="UniProtKB-KW"/>
</dbReference>
<dbReference type="InterPro" id="IPR016032">
    <property type="entry name" value="Sig_transdc_resp-reg_C-effctor"/>
</dbReference>
<dbReference type="OrthoDB" id="561214at2"/>
<dbReference type="PANTHER" id="PTHR43214:SF38">
    <property type="entry name" value="NITRATE_NITRITE RESPONSE REGULATOR PROTEIN NARL"/>
    <property type="match status" value="1"/>
</dbReference>
<accession>A1S3F1</accession>
<dbReference type="EMBL" id="CP000507">
    <property type="protein sequence ID" value="ABL98907.1"/>
    <property type="molecule type" value="Genomic_DNA"/>
</dbReference>
<gene>
    <name evidence="3" type="ordered locus">Sama_0699</name>
</gene>
<keyword evidence="1" id="KW-0238">DNA-binding</keyword>
<dbReference type="CDD" id="cd06170">
    <property type="entry name" value="LuxR_C_like"/>
    <property type="match status" value="1"/>
</dbReference>
<dbReference type="AlphaFoldDB" id="A1S3F1"/>
<dbReference type="KEGG" id="saz:Sama_0699"/>
<evidence type="ECO:0000313" key="3">
    <source>
        <dbReference type="EMBL" id="ABL98907.1"/>
    </source>
</evidence>
<dbReference type="PROSITE" id="PS50043">
    <property type="entry name" value="HTH_LUXR_2"/>
    <property type="match status" value="1"/>
</dbReference>
<dbReference type="PROSITE" id="PS00622">
    <property type="entry name" value="HTH_LUXR_1"/>
    <property type="match status" value="1"/>
</dbReference>
<reference evidence="3 4" key="1">
    <citation type="submission" date="2006-12" db="EMBL/GenBank/DDBJ databases">
        <title>Complete sequence of Shewanella amazonensis SB2B.</title>
        <authorList>
            <consortium name="US DOE Joint Genome Institute"/>
            <person name="Copeland A."/>
            <person name="Lucas S."/>
            <person name="Lapidus A."/>
            <person name="Barry K."/>
            <person name="Detter J.C."/>
            <person name="Glavina del Rio T."/>
            <person name="Hammon N."/>
            <person name="Israni S."/>
            <person name="Dalin E."/>
            <person name="Tice H."/>
            <person name="Pitluck S."/>
            <person name="Munk A.C."/>
            <person name="Brettin T."/>
            <person name="Bruce D."/>
            <person name="Han C."/>
            <person name="Tapia R."/>
            <person name="Gilna P."/>
            <person name="Schmutz J."/>
            <person name="Larimer F."/>
            <person name="Land M."/>
            <person name="Hauser L."/>
            <person name="Kyrpides N."/>
            <person name="Mikhailova N."/>
            <person name="Fredrickson J."/>
            <person name="Richardson P."/>
        </authorList>
    </citation>
    <scope>NUCLEOTIDE SEQUENCE [LARGE SCALE GENOMIC DNA]</scope>
    <source>
        <strain evidence="4">ATCC BAA-1098 / SB2B</strain>
    </source>
</reference>
<dbReference type="RefSeq" id="WP_011758817.1">
    <property type="nucleotide sequence ID" value="NC_008700.1"/>
</dbReference>
<keyword evidence="4" id="KW-1185">Reference proteome</keyword>
<dbReference type="PANTHER" id="PTHR43214">
    <property type="entry name" value="TWO-COMPONENT RESPONSE REGULATOR"/>
    <property type="match status" value="1"/>
</dbReference>
<dbReference type="Proteomes" id="UP000009175">
    <property type="component" value="Chromosome"/>
</dbReference>
<sequence>MDIKTEVSLKLVGTGLDLLPELKNLYQTNGGCFKRVISVNGSLSMSEIHLVDQSEANSKPTVLQRSVQIAYIAVVKSIQQDDELNYIRAGFHGVLAIGCPLVAQLSAIDRVAKGEMLYSIRTLSSYIIEIKEFGGGFVTRKPSLDVTIKEQKVVDCIFKGMSNTQIAESLNISPNTVKMHLQNIYRKNKLKGRVHLISSY</sequence>
<proteinExistence type="predicted"/>
<dbReference type="SUPFAM" id="SSF46894">
    <property type="entry name" value="C-terminal effector domain of the bipartite response regulators"/>
    <property type="match status" value="1"/>
</dbReference>
<dbReference type="eggNOG" id="COG2197">
    <property type="taxonomic scope" value="Bacteria"/>
</dbReference>
<dbReference type="GO" id="GO:0006355">
    <property type="term" value="P:regulation of DNA-templated transcription"/>
    <property type="evidence" value="ECO:0007669"/>
    <property type="project" value="InterPro"/>
</dbReference>
<evidence type="ECO:0000259" key="2">
    <source>
        <dbReference type="PROSITE" id="PS50043"/>
    </source>
</evidence>
<dbReference type="HOGENOM" id="CLU_1365411_0_0_6"/>
<protein>
    <submittedName>
        <fullName evidence="3">Response regulator receiver protein</fullName>
    </submittedName>
</protein>
<dbReference type="Pfam" id="PF00196">
    <property type="entry name" value="GerE"/>
    <property type="match status" value="1"/>
</dbReference>
<evidence type="ECO:0000256" key="1">
    <source>
        <dbReference type="ARBA" id="ARBA00023125"/>
    </source>
</evidence>
<dbReference type="STRING" id="326297.Sama_0699"/>
<feature type="domain" description="HTH luxR-type" evidence="2">
    <location>
        <begin position="139"/>
        <end position="200"/>
    </location>
</feature>
<dbReference type="PRINTS" id="PR00038">
    <property type="entry name" value="HTHLUXR"/>
</dbReference>
<organism evidence="3 4">
    <name type="scientific">Shewanella amazonensis (strain ATCC BAA-1098 / SB2B)</name>
    <dbReference type="NCBI Taxonomy" id="326297"/>
    <lineage>
        <taxon>Bacteria</taxon>
        <taxon>Pseudomonadati</taxon>
        <taxon>Pseudomonadota</taxon>
        <taxon>Gammaproteobacteria</taxon>
        <taxon>Alteromonadales</taxon>
        <taxon>Shewanellaceae</taxon>
        <taxon>Shewanella</taxon>
    </lineage>
</organism>
<evidence type="ECO:0000313" key="4">
    <source>
        <dbReference type="Proteomes" id="UP000009175"/>
    </source>
</evidence>
<dbReference type="InterPro" id="IPR039420">
    <property type="entry name" value="WalR-like"/>
</dbReference>
<name>A1S3F1_SHEAM</name>
<dbReference type="Gene3D" id="3.40.50.2300">
    <property type="match status" value="1"/>
</dbReference>
<dbReference type="SMART" id="SM00421">
    <property type="entry name" value="HTH_LUXR"/>
    <property type="match status" value="1"/>
</dbReference>
<dbReference type="InterPro" id="IPR000792">
    <property type="entry name" value="Tscrpt_reg_LuxR_C"/>
</dbReference>